<keyword evidence="4 8" id="KW-0406">Ion transport</keyword>
<keyword evidence="5 8" id="KW-0472">Membrane</keyword>
<dbReference type="GO" id="GO:0045259">
    <property type="term" value="C:proton-transporting ATP synthase complex"/>
    <property type="evidence" value="ECO:0007669"/>
    <property type="project" value="UniProtKB-KW"/>
</dbReference>
<dbReference type="KEGG" id="bcig:AB162_123"/>
<protein>
    <recommendedName>
        <fullName evidence="8">ATP synthase subunit delta</fullName>
    </recommendedName>
    <alternativeName>
        <fullName evidence="8">ATP synthase F(1) sector subunit delta</fullName>
    </alternativeName>
    <alternativeName>
        <fullName evidence="8">F-type ATPase subunit delta</fullName>
        <shortName evidence="8">F-ATPase subunit delta</shortName>
    </alternativeName>
</protein>
<dbReference type="EMBL" id="CP011787">
    <property type="protein sequence ID" value="AKZ65742.1"/>
    <property type="molecule type" value="Genomic_DNA"/>
</dbReference>
<evidence type="ECO:0000256" key="6">
    <source>
        <dbReference type="ARBA" id="ARBA00023196"/>
    </source>
</evidence>
<keyword evidence="10" id="KW-1185">Reference proteome</keyword>
<dbReference type="AlphaFoldDB" id="A0A0K2BKK3"/>
<evidence type="ECO:0000313" key="10">
    <source>
        <dbReference type="Proteomes" id="UP000056466"/>
    </source>
</evidence>
<evidence type="ECO:0000256" key="2">
    <source>
        <dbReference type="ARBA" id="ARBA00022448"/>
    </source>
</evidence>
<dbReference type="InterPro" id="IPR000711">
    <property type="entry name" value="ATPase_OSCP/dsu"/>
</dbReference>
<evidence type="ECO:0000256" key="7">
    <source>
        <dbReference type="ARBA" id="ARBA00023310"/>
    </source>
</evidence>
<evidence type="ECO:0000256" key="4">
    <source>
        <dbReference type="ARBA" id="ARBA00023065"/>
    </source>
</evidence>
<dbReference type="InterPro" id="IPR026015">
    <property type="entry name" value="ATP_synth_OSCP/delta_N_sf"/>
</dbReference>
<dbReference type="Gene3D" id="1.10.520.20">
    <property type="entry name" value="N-terminal domain of the delta subunit of the F1F0-ATP synthase"/>
    <property type="match status" value="1"/>
</dbReference>
<dbReference type="NCBIfam" id="TIGR01145">
    <property type="entry name" value="ATP_synt_delta"/>
    <property type="match status" value="1"/>
</dbReference>
<keyword evidence="6 8" id="KW-0139">CF(1)</keyword>
<dbReference type="Proteomes" id="UP000056466">
    <property type="component" value="Chromosome"/>
</dbReference>
<comment type="subcellular location">
    <subcellularLocation>
        <location evidence="8">Cell membrane</location>
        <topology evidence="8">Peripheral membrane protein</topology>
    </subcellularLocation>
    <subcellularLocation>
        <location evidence="1">Membrane</location>
    </subcellularLocation>
</comment>
<evidence type="ECO:0000256" key="8">
    <source>
        <dbReference type="HAMAP-Rule" id="MF_01416"/>
    </source>
</evidence>
<comment type="function">
    <text evidence="8">This protein is part of the stalk that links CF(0) to CF(1). It either transmits conformational changes from CF(0) to CF(1) or is implicated in proton conduction.</text>
</comment>
<evidence type="ECO:0000256" key="5">
    <source>
        <dbReference type="ARBA" id="ARBA00023136"/>
    </source>
</evidence>
<comment type="similarity">
    <text evidence="8">Belongs to the ATPase delta chain family.</text>
</comment>
<dbReference type="PRINTS" id="PR00125">
    <property type="entry name" value="ATPASEDELTA"/>
</dbReference>
<dbReference type="PROSITE" id="PS00389">
    <property type="entry name" value="ATPASE_DELTA"/>
    <property type="match status" value="1"/>
</dbReference>
<dbReference type="GO" id="GO:0046933">
    <property type="term" value="F:proton-transporting ATP synthase activity, rotational mechanism"/>
    <property type="evidence" value="ECO:0007669"/>
    <property type="project" value="UniProtKB-UniRule"/>
</dbReference>
<dbReference type="InterPro" id="IPR020781">
    <property type="entry name" value="ATPase_OSCP/d_CS"/>
</dbReference>
<sequence length="178" mass="20397">MYTLITIAKHYARAIFDYAIEHNQLENWQSMLEYAAEVSKNNDLSKLLDNPVIEHQTISKIFLEICGNKLNYNGQNFIRLLSKNKKFIILPFILKEFINISNKHTSLVEVEIITASNLNKLQINNIYLAIEEHISSKIKLNYTVNSSLIAGIIIRIGDLVIDGSISGKLERLTRYLCV</sequence>
<keyword evidence="7 8" id="KW-0066">ATP synthesis</keyword>
<dbReference type="Pfam" id="PF00213">
    <property type="entry name" value="OSCP"/>
    <property type="match status" value="1"/>
</dbReference>
<reference evidence="9 10" key="1">
    <citation type="submission" date="2015-06" db="EMBL/GenBank/DDBJ databases">
        <title>Lineage-specific patterns of genome deterioration in obligate symbionts.</title>
        <authorList>
            <person name="Bennett G.M."/>
            <person name="McCutcheon J.P."/>
            <person name="McDonald B.R."/>
            <person name="Moran N.A."/>
        </authorList>
    </citation>
    <scope>NUCLEOTIDE SEQUENCE [LARGE SCALE GENOMIC DNA]</scope>
    <source>
        <strain evidence="9 10">B-GSS</strain>
    </source>
</reference>
<dbReference type="RefSeq" id="WP_053096585.1">
    <property type="nucleotide sequence ID" value="NZ_CP011787.1"/>
</dbReference>
<gene>
    <name evidence="8 9" type="primary">atpH</name>
    <name evidence="9" type="ORF">AB162_123</name>
</gene>
<dbReference type="NCBIfam" id="NF004402">
    <property type="entry name" value="PRK05758.2-2"/>
    <property type="match status" value="1"/>
</dbReference>
<keyword evidence="2 8" id="KW-0813">Transport</keyword>
<dbReference type="SUPFAM" id="SSF47928">
    <property type="entry name" value="N-terminal domain of the delta subunit of the F1F0-ATP synthase"/>
    <property type="match status" value="1"/>
</dbReference>
<dbReference type="OrthoDB" id="9816221at2"/>
<proteinExistence type="inferred from homology"/>
<evidence type="ECO:0000256" key="3">
    <source>
        <dbReference type="ARBA" id="ARBA00022781"/>
    </source>
</evidence>
<dbReference type="GO" id="GO:0016787">
    <property type="term" value="F:hydrolase activity"/>
    <property type="evidence" value="ECO:0007669"/>
    <property type="project" value="UniProtKB-KW"/>
</dbReference>
<comment type="function">
    <text evidence="8">F(1)F(0) ATP synthase produces ATP from ADP in the presence of a proton or sodium gradient. F-type ATPases consist of two structural domains, F(1) containing the extramembraneous catalytic core and F(0) containing the membrane proton channel, linked together by a central stalk and a peripheral stalk. During catalysis, ATP synthesis in the catalytic domain of F(1) is coupled via a rotary mechanism of the central stalk subunits to proton translocation.</text>
</comment>
<accession>A0A0K2BKK3</accession>
<dbReference type="GO" id="GO:0005886">
    <property type="term" value="C:plasma membrane"/>
    <property type="evidence" value="ECO:0007669"/>
    <property type="project" value="UniProtKB-SubCell"/>
</dbReference>
<keyword evidence="9" id="KW-0378">Hydrolase</keyword>
<organism evidence="9 10">
    <name type="scientific">Candidatus Palibaumannia cicadellinicola</name>
    <dbReference type="NCBI Taxonomy" id="186490"/>
    <lineage>
        <taxon>Bacteria</taxon>
        <taxon>Pseudomonadati</taxon>
        <taxon>Pseudomonadota</taxon>
        <taxon>Gammaproteobacteria</taxon>
        <taxon>Candidatus Palibaumannia</taxon>
    </lineage>
</organism>
<keyword evidence="3 8" id="KW-0375">Hydrogen ion transport</keyword>
<dbReference type="HAMAP" id="MF_01416">
    <property type="entry name" value="ATP_synth_delta_bact"/>
    <property type="match status" value="1"/>
</dbReference>
<keyword evidence="8" id="KW-1003">Cell membrane</keyword>
<evidence type="ECO:0000256" key="1">
    <source>
        <dbReference type="ARBA" id="ARBA00004370"/>
    </source>
</evidence>
<dbReference type="PANTHER" id="PTHR11910">
    <property type="entry name" value="ATP SYNTHASE DELTA CHAIN"/>
    <property type="match status" value="1"/>
</dbReference>
<name>A0A0K2BKK3_9GAMM</name>
<evidence type="ECO:0000313" key="9">
    <source>
        <dbReference type="EMBL" id="AKZ65742.1"/>
    </source>
</evidence>